<dbReference type="GO" id="GO:0046872">
    <property type="term" value="F:metal ion binding"/>
    <property type="evidence" value="ECO:0007669"/>
    <property type="project" value="UniProtKB-KW"/>
</dbReference>
<dbReference type="OrthoDB" id="9807246at2"/>
<keyword evidence="2" id="KW-0479">Metal-binding</keyword>
<dbReference type="PANTHER" id="PTHR33337">
    <property type="entry name" value="GFA DOMAIN-CONTAINING PROTEIN"/>
    <property type="match status" value="1"/>
</dbReference>
<dbReference type="Pfam" id="PF04828">
    <property type="entry name" value="GFA"/>
    <property type="match status" value="1"/>
</dbReference>
<keyword evidence="4" id="KW-0456">Lyase</keyword>
<gene>
    <name evidence="6" type="ORF">CLN94_02755</name>
</gene>
<dbReference type="SUPFAM" id="SSF51316">
    <property type="entry name" value="Mss4-like"/>
    <property type="match status" value="1"/>
</dbReference>
<evidence type="ECO:0000256" key="3">
    <source>
        <dbReference type="ARBA" id="ARBA00022833"/>
    </source>
</evidence>
<dbReference type="InterPro" id="IPR006913">
    <property type="entry name" value="CENP-V/GFA"/>
</dbReference>
<reference evidence="6 7" key="1">
    <citation type="submission" date="2017-09" db="EMBL/GenBank/DDBJ databases">
        <title>A multilocus sequence analysis scheme for characterization of bacteria in the genus Thioclava.</title>
        <authorList>
            <person name="Liu Y."/>
            <person name="Shao Z."/>
        </authorList>
    </citation>
    <scope>NUCLEOTIDE SEQUENCE [LARGE SCALE GENOMIC DNA]</scope>
    <source>
        <strain evidence="6 7">CAU 1312</strain>
    </source>
</reference>
<comment type="similarity">
    <text evidence="1">Belongs to the Gfa family.</text>
</comment>
<dbReference type="EMBL" id="NTJD01000002">
    <property type="protein sequence ID" value="PCD77449.1"/>
    <property type="molecule type" value="Genomic_DNA"/>
</dbReference>
<dbReference type="PANTHER" id="PTHR33337:SF40">
    <property type="entry name" value="CENP-V_GFA DOMAIN-CONTAINING PROTEIN-RELATED"/>
    <property type="match status" value="1"/>
</dbReference>
<evidence type="ECO:0000256" key="1">
    <source>
        <dbReference type="ARBA" id="ARBA00005495"/>
    </source>
</evidence>
<dbReference type="AlphaFoldDB" id="A0A2A4CTH3"/>
<protein>
    <submittedName>
        <fullName evidence="6">Aldehyde-activating protein</fullName>
    </submittedName>
</protein>
<keyword evidence="7" id="KW-1185">Reference proteome</keyword>
<dbReference type="InterPro" id="IPR011057">
    <property type="entry name" value="Mss4-like_sf"/>
</dbReference>
<evidence type="ECO:0000256" key="2">
    <source>
        <dbReference type="ARBA" id="ARBA00022723"/>
    </source>
</evidence>
<dbReference type="Proteomes" id="UP000243507">
    <property type="component" value="Unassembled WGS sequence"/>
</dbReference>
<sequence length="129" mass="14284">MTTGRCLCGGVQYRVEAPLEPVTACHCSQCRRQTGHYAASARTEMAALRIEGELRWFQSSPQARRGFCPVCGSYLFWQEGDAVWVTAGTLDPPTGLRLSHHIFAADKGDYYEITDGLPCYARYSDGEAL</sequence>
<evidence type="ECO:0000313" key="7">
    <source>
        <dbReference type="Proteomes" id="UP000243507"/>
    </source>
</evidence>
<dbReference type="RefSeq" id="WP_096430908.1">
    <property type="nucleotide sequence ID" value="NZ_NTJD01000002.1"/>
</dbReference>
<name>A0A2A4CTH3_9RHOB</name>
<dbReference type="GO" id="GO:0016846">
    <property type="term" value="F:carbon-sulfur lyase activity"/>
    <property type="evidence" value="ECO:0007669"/>
    <property type="project" value="InterPro"/>
</dbReference>
<comment type="caution">
    <text evidence="6">The sequence shown here is derived from an EMBL/GenBank/DDBJ whole genome shotgun (WGS) entry which is preliminary data.</text>
</comment>
<dbReference type="PROSITE" id="PS51891">
    <property type="entry name" value="CENP_V_GFA"/>
    <property type="match status" value="1"/>
</dbReference>
<evidence type="ECO:0000313" key="6">
    <source>
        <dbReference type="EMBL" id="PCD77449.1"/>
    </source>
</evidence>
<proteinExistence type="inferred from homology"/>
<organism evidence="6 7">
    <name type="scientific">Pseudothioclava arenosa</name>
    <dbReference type="NCBI Taxonomy" id="1795308"/>
    <lineage>
        <taxon>Bacteria</taxon>
        <taxon>Pseudomonadati</taxon>
        <taxon>Pseudomonadota</taxon>
        <taxon>Alphaproteobacteria</taxon>
        <taxon>Rhodobacterales</taxon>
        <taxon>Paracoccaceae</taxon>
        <taxon>Pseudothioclava</taxon>
    </lineage>
</organism>
<evidence type="ECO:0000256" key="4">
    <source>
        <dbReference type="ARBA" id="ARBA00023239"/>
    </source>
</evidence>
<feature type="domain" description="CENP-V/GFA" evidence="5">
    <location>
        <begin position="2"/>
        <end position="112"/>
    </location>
</feature>
<keyword evidence="3" id="KW-0862">Zinc</keyword>
<accession>A0A2A4CTH3</accession>
<evidence type="ECO:0000259" key="5">
    <source>
        <dbReference type="PROSITE" id="PS51891"/>
    </source>
</evidence>
<dbReference type="Gene3D" id="3.90.1590.10">
    <property type="entry name" value="glutathione-dependent formaldehyde- activating enzyme (gfa)"/>
    <property type="match status" value="1"/>
</dbReference>